<feature type="binding site" description="via phosphate group" evidence="6">
    <location>
        <position position="105"/>
    </location>
    <ligand>
        <name>Mg(2+)</name>
        <dbReference type="ChEBI" id="CHEBI:18420"/>
    </ligand>
</feature>
<dbReference type="InterPro" id="IPR006352">
    <property type="entry name" value="GlmM_bact"/>
</dbReference>
<evidence type="ECO:0000256" key="3">
    <source>
        <dbReference type="ARBA" id="ARBA00022723"/>
    </source>
</evidence>
<feature type="active site" description="Phosphoserine intermediate" evidence="6">
    <location>
        <position position="105"/>
    </location>
</feature>
<dbReference type="FunFam" id="3.40.120.10:FF:000003">
    <property type="entry name" value="Phosphoglucosamine mutase"/>
    <property type="match status" value="1"/>
</dbReference>
<dbReference type="InterPro" id="IPR050060">
    <property type="entry name" value="Phosphoglucosamine_mutase"/>
</dbReference>
<feature type="modified residue" description="Phosphoserine" evidence="6">
    <location>
        <position position="105"/>
    </location>
</feature>
<dbReference type="GO" id="GO:0000287">
    <property type="term" value="F:magnesium ion binding"/>
    <property type="evidence" value="ECO:0007669"/>
    <property type="project" value="UniProtKB-UniRule"/>
</dbReference>
<feature type="binding site" evidence="6">
    <location>
        <position position="248"/>
    </location>
    <ligand>
        <name>Mg(2+)</name>
        <dbReference type="ChEBI" id="CHEBI:18420"/>
    </ligand>
</feature>
<keyword evidence="4 6" id="KW-0460">Magnesium</keyword>
<organism evidence="13 14">
    <name type="scientific">Ostreibacterium oceani</name>
    <dbReference type="NCBI Taxonomy" id="2654998"/>
    <lineage>
        <taxon>Bacteria</taxon>
        <taxon>Pseudomonadati</taxon>
        <taxon>Pseudomonadota</taxon>
        <taxon>Gammaproteobacteria</taxon>
        <taxon>Cardiobacteriales</taxon>
        <taxon>Ostreibacteriaceae</taxon>
        <taxon>Ostreibacterium</taxon>
    </lineage>
</organism>
<evidence type="ECO:0000313" key="14">
    <source>
        <dbReference type="Proteomes" id="UP000471298"/>
    </source>
</evidence>
<dbReference type="SUPFAM" id="SSF55957">
    <property type="entry name" value="Phosphoglucomutase, C-terminal domain"/>
    <property type="match status" value="1"/>
</dbReference>
<dbReference type="GO" id="GO:0005975">
    <property type="term" value="P:carbohydrate metabolic process"/>
    <property type="evidence" value="ECO:0007669"/>
    <property type="project" value="InterPro"/>
</dbReference>
<keyword evidence="14" id="KW-1185">Reference proteome</keyword>
<dbReference type="CDD" id="cd05802">
    <property type="entry name" value="GlmM"/>
    <property type="match status" value="1"/>
</dbReference>
<dbReference type="EMBL" id="WHNW01000001">
    <property type="protein sequence ID" value="MPV85144.1"/>
    <property type="molecule type" value="Genomic_DNA"/>
</dbReference>
<accession>A0A6N7EQL3</accession>
<evidence type="ECO:0000256" key="6">
    <source>
        <dbReference type="HAMAP-Rule" id="MF_01554"/>
    </source>
</evidence>
<dbReference type="PRINTS" id="PR00509">
    <property type="entry name" value="PGMPMM"/>
</dbReference>
<dbReference type="Proteomes" id="UP000471298">
    <property type="component" value="Unassembled WGS sequence"/>
</dbReference>
<protein>
    <recommendedName>
        <fullName evidence="6 8">Phosphoglucosamine mutase</fullName>
        <ecNumber evidence="6 8">5.4.2.10</ecNumber>
    </recommendedName>
</protein>
<evidence type="ECO:0000256" key="1">
    <source>
        <dbReference type="ARBA" id="ARBA00010231"/>
    </source>
</evidence>
<evidence type="ECO:0000256" key="2">
    <source>
        <dbReference type="ARBA" id="ARBA00022553"/>
    </source>
</evidence>
<evidence type="ECO:0000256" key="5">
    <source>
        <dbReference type="ARBA" id="ARBA00023235"/>
    </source>
</evidence>
<keyword evidence="2 6" id="KW-0597">Phosphoprotein</keyword>
<dbReference type="Pfam" id="PF02880">
    <property type="entry name" value="PGM_PMM_III"/>
    <property type="match status" value="1"/>
</dbReference>
<comment type="PTM">
    <text evidence="6">Activated by phosphorylation.</text>
</comment>
<dbReference type="PANTHER" id="PTHR42946:SF1">
    <property type="entry name" value="PHOSPHOGLUCOMUTASE (ALPHA-D-GLUCOSE-1,6-BISPHOSPHATE-DEPENDENT)"/>
    <property type="match status" value="1"/>
</dbReference>
<comment type="caution">
    <text evidence="13">The sequence shown here is derived from an EMBL/GenBank/DDBJ whole genome shotgun (WGS) entry which is preliminary data.</text>
</comment>
<evidence type="ECO:0000256" key="7">
    <source>
        <dbReference type="RuleBase" id="RU004326"/>
    </source>
</evidence>
<gene>
    <name evidence="6 13" type="primary">glmM</name>
    <name evidence="13" type="ORF">GCU85_00155</name>
</gene>
<dbReference type="InterPro" id="IPR036900">
    <property type="entry name" value="A-D-PHexomutase_C_sf"/>
</dbReference>
<evidence type="ECO:0000259" key="10">
    <source>
        <dbReference type="Pfam" id="PF02878"/>
    </source>
</evidence>
<comment type="catalytic activity">
    <reaction evidence="6 8">
        <text>alpha-D-glucosamine 1-phosphate = D-glucosamine 6-phosphate</text>
        <dbReference type="Rhea" id="RHEA:23424"/>
        <dbReference type="ChEBI" id="CHEBI:58516"/>
        <dbReference type="ChEBI" id="CHEBI:58725"/>
        <dbReference type="EC" id="5.4.2.10"/>
    </reaction>
</comment>
<dbReference type="GO" id="GO:0005829">
    <property type="term" value="C:cytosol"/>
    <property type="evidence" value="ECO:0007669"/>
    <property type="project" value="TreeGrafter"/>
</dbReference>
<dbReference type="PROSITE" id="PS00710">
    <property type="entry name" value="PGM_PMM"/>
    <property type="match status" value="1"/>
</dbReference>
<evidence type="ECO:0000259" key="12">
    <source>
        <dbReference type="Pfam" id="PF02880"/>
    </source>
</evidence>
<feature type="binding site" evidence="6">
    <location>
        <position position="244"/>
    </location>
    <ligand>
        <name>Mg(2+)</name>
        <dbReference type="ChEBI" id="CHEBI:18420"/>
    </ligand>
</feature>
<keyword evidence="5 6" id="KW-0413">Isomerase</keyword>
<dbReference type="GO" id="GO:0006048">
    <property type="term" value="P:UDP-N-acetylglucosamine biosynthetic process"/>
    <property type="evidence" value="ECO:0007669"/>
    <property type="project" value="TreeGrafter"/>
</dbReference>
<feature type="domain" description="Alpha-D-phosphohexomutase alpha/beta/alpha" evidence="12">
    <location>
        <begin position="261"/>
        <end position="371"/>
    </location>
</feature>
<comment type="similarity">
    <text evidence="1 6 7">Belongs to the phosphohexose mutase family.</text>
</comment>
<dbReference type="SUPFAM" id="SSF53738">
    <property type="entry name" value="Phosphoglucomutase, first 3 domains"/>
    <property type="match status" value="3"/>
</dbReference>
<dbReference type="Pfam" id="PF02879">
    <property type="entry name" value="PGM_PMM_II"/>
    <property type="match status" value="1"/>
</dbReference>
<name>A0A6N7EQL3_9GAMM</name>
<dbReference type="GO" id="GO:0009252">
    <property type="term" value="P:peptidoglycan biosynthetic process"/>
    <property type="evidence" value="ECO:0007669"/>
    <property type="project" value="TreeGrafter"/>
</dbReference>
<evidence type="ECO:0000256" key="8">
    <source>
        <dbReference type="RuleBase" id="RU004327"/>
    </source>
</evidence>
<evidence type="ECO:0000259" key="9">
    <source>
        <dbReference type="Pfam" id="PF00408"/>
    </source>
</evidence>
<feature type="domain" description="Alpha-D-phosphohexomutase C-terminal" evidence="9">
    <location>
        <begin position="377"/>
        <end position="438"/>
    </location>
</feature>
<dbReference type="GO" id="GO:0004615">
    <property type="term" value="F:phosphomannomutase activity"/>
    <property type="evidence" value="ECO:0007669"/>
    <property type="project" value="TreeGrafter"/>
</dbReference>
<dbReference type="HAMAP" id="MF_01554_B">
    <property type="entry name" value="GlmM_B"/>
    <property type="match status" value="1"/>
</dbReference>
<feature type="domain" description="Alpha-D-phosphohexomutase alpha/beta/alpha" evidence="11">
    <location>
        <begin position="160"/>
        <end position="257"/>
    </location>
</feature>
<feature type="binding site" evidence="6">
    <location>
        <position position="246"/>
    </location>
    <ligand>
        <name>Mg(2+)</name>
        <dbReference type="ChEBI" id="CHEBI:18420"/>
    </ligand>
</feature>
<comment type="function">
    <text evidence="6 8">Catalyzes the conversion of glucosamine-6-phosphate to glucosamine-1-phosphate.</text>
</comment>
<dbReference type="FunFam" id="3.40.120.10:FF:000001">
    <property type="entry name" value="Phosphoglucosamine mutase"/>
    <property type="match status" value="1"/>
</dbReference>
<feature type="domain" description="Alpha-D-phosphohexomutase alpha/beta/alpha" evidence="10">
    <location>
        <begin position="4"/>
        <end position="138"/>
    </location>
</feature>
<dbReference type="InterPro" id="IPR005845">
    <property type="entry name" value="A-D-PHexomutase_a/b/a-II"/>
</dbReference>
<dbReference type="AlphaFoldDB" id="A0A6N7EQL3"/>
<evidence type="ECO:0000256" key="4">
    <source>
        <dbReference type="ARBA" id="ARBA00022842"/>
    </source>
</evidence>
<dbReference type="NCBIfam" id="TIGR01455">
    <property type="entry name" value="glmM"/>
    <property type="match status" value="1"/>
</dbReference>
<dbReference type="Gene3D" id="3.30.310.50">
    <property type="entry name" value="Alpha-D-phosphohexomutase, C-terminal domain"/>
    <property type="match status" value="1"/>
</dbReference>
<dbReference type="InterPro" id="IPR005844">
    <property type="entry name" value="A-D-PHexomutase_a/b/a-I"/>
</dbReference>
<proteinExistence type="inferred from homology"/>
<dbReference type="Pfam" id="PF00408">
    <property type="entry name" value="PGM_PMM_IV"/>
    <property type="match status" value="1"/>
</dbReference>
<dbReference type="Gene3D" id="3.40.120.10">
    <property type="entry name" value="Alpha-D-Glucose-1,6-Bisphosphate, subunit A, domain 3"/>
    <property type="match status" value="3"/>
</dbReference>
<dbReference type="EC" id="5.4.2.10" evidence="6 8"/>
<dbReference type="InterPro" id="IPR005841">
    <property type="entry name" value="Alpha-D-phosphohexomutase_SF"/>
</dbReference>
<dbReference type="InterPro" id="IPR016066">
    <property type="entry name" value="A-D-PHexomutase_CS"/>
</dbReference>
<sequence>MSKHYFGTDGIRGKVGDSLITPEFALKLGYAAGCVFQSHWNKSTKPKVLIGKDTRISGYLIESALESGFAAAGVDVALLGPIPTPAIAYLTRTFHACAGVVVSASHNPYYDNGIKFFSEHGRKLDDDLEAQIELQLEKPIVVVDSAAIGKAKRVEDAKGRYIEFCKSTLSSRLDLSHLTIVLDCANGATYQVAPSVFRELGAQVIPLSVDPNGLNINENCGSTSPNQLSAHVRQHQANVGIAFDGDGDRVIMVDGQGNLLDGDAILYLIAVGRQYQQQPIEGVVGTVMTNIGTENAIKALGIAFARANVGDRHVMETLVANGWQLGGESSGHIICLDKLTTGDGIIAALQVLETLLITGKTINQLLANYQLYPLKLENIAVKDKHRIMSDKTLQQTITDTNQQLGNEGRVLIRASGTEEKIRVMVEATQEKTVTETLAVLVNQIKRMENP</sequence>
<dbReference type="NCBIfam" id="NF008139">
    <property type="entry name" value="PRK10887.1"/>
    <property type="match status" value="1"/>
</dbReference>
<keyword evidence="3 6" id="KW-0479">Metal-binding</keyword>
<dbReference type="FunCoup" id="A0A6N7EQL3">
    <property type="interactions" value="388"/>
</dbReference>
<dbReference type="InterPro" id="IPR005846">
    <property type="entry name" value="A-D-PHexomutase_a/b/a-III"/>
</dbReference>
<dbReference type="RefSeq" id="WP_152808117.1">
    <property type="nucleotide sequence ID" value="NZ_WHNW01000001.1"/>
</dbReference>
<evidence type="ECO:0000313" key="13">
    <source>
        <dbReference type="EMBL" id="MPV85144.1"/>
    </source>
</evidence>
<evidence type="ECO:0000259" key="11">
    <source>
        <dbReference type="Pfam" id="PF02879"/>
    </source>
</evidence>
<reference evidence="13 14" key="1">
    <citation type="submission" date="2019-10" db="EMBL/GenBank/DDBJ databases">
        <title>Cardiobacteriales fam. a chemoheterotrophic member of the order Cardiobacteriales, and proposal of Cardiobacteriales fam. nov.</title>
        <authorList>
            <person name="Wang C."/>
        </authorList>
    </citation>
    <scope>NUCLEOTIDE SEQUENCE [LARGE SCALE GENOMIC DNA]</scope>
    <source>
        <strain evidence="13 14">ML27</strain>
    </source>
</reference>
<dbReference type="PANTHER" id="PTHR42946">
    <property type="entry name" value="PHOSPHOHEXOSE MUTASE"/>
    <property type="match status" value="1"/>
</dbReference>
<dbReference type="GO" id="GO:0008966">
    <property type="term" value="F:phosphoglucosamine mutase activity"/>
    <property type="evidence" value="ECO:0007669"/>
    <property type="project" value="UniProtKB-UniRule"/>
</dbReference>
<comment type="cofactor">
    <cofactor evidence="6">
        <name>Mg(2+)</name>
        <dbReference type="ChEBI" id="CHEBI:18420"/>
    </cofactor>
    <text evidence="6">Binds 1 Mg(2+) ion per subunit.</text>
</comment>
<dbReference type="InParanoid" id="A0A6N7EQL3"/>
<dbReference type="InterPro" id="IPR005843">
    <property type="entry name" value="A-D-PHexomutase_C"/>
</dbReference>
<dbReference type="InterPro" id="IPR016055">
    <property type="entry name" value="A-D-PHexomutase_a/b/a-I/II/III"/>
</dbReference>
<dbReference type="Pfam" id="PF02878">
    <property type="entry name" value="PGM_PMM_I"/>
    <property type="match status" value="1"/>
</dbReference>